<evidence type="ECO:0000256" key="6">
    <source>
        <dbReference type="ARBA" id="ARBA00024199"/>
    </source>
</evidence>
<dbReference type="GO" id="GO:0005737">
    <property type="term" value="C:cytoplasm"/>
    <property type="evidence" value="ECO:0007669"/>
    <property type="project" value="UniProtKB-SubCell"/>
</dbReference>
<dbReference type="Proteomes" id="UP001443914">
    <property type="component" value="Unassembled WGS sequence"/>
</dbReference>
<dbReference type="PANTHER" id="PTHR33347:SF34">
    <property type="entry name" value="PROTEIN SOB FIVE-LIKE 6"/>
    <property type="match status" value="1"/>
</dbReference>
<comment type="caution">
    <text evidence="8">The sequence shown here is derived from an EMBL/GenBank/DDBJ whole genome shotgun (WGS) entry which is preliminary data.</text>
</comment>
<keyword evidence="2" id="KW-0963">Cytoplasm</keyword>
<gene>
    <name evidence="8" type="ORF">RND81_01G098800</name>
</gene>
<keyword evidence="5" id="KW-0539">Nucleus</keyword>
<feature type="region of interest" description="Disordered" evidence="7">
    <location>
        <begin position="56"/>
        <end position="107"/>
    </location>
</feature>
<dbReference type="EMBL" id="JBDFQZ010000001">
    <property type="protein sequence ID" value="KAK9756453.1"/>
    <property type="molecule type" value="Genomic_DNA"/>
</dbReference>
<comment type="similarity">
    <text evidence="6">Belongs to the SOFL plant protein family.</text>
</comment>
<keyword evidence="4" id="KW-0932">Cytokinin signaling pathway</keyword>
<dbReference type="AlphaFoldDB" id="A0AAW1NHT4"/>
<evidence type="ECO:0000313" key="9">
    <source>
        <dbReference type="Proteomes" id="UP001443914"/>
    </source>
</evidence>
<keyword evidence="3" id="KW-0203">Cytokinin biosynthesis</keyword>
<feature type="compositionally biased region" description="Polar residues" evidence="7">
    <location>
        <begin position="56"/>
        <end position="70"/>
    </location>
</feature>
<dbReference type="InterPro" id="IPR044670">
    <property type="entry name" value="SOFL"/>
</dbReference>
<feature type="region of interest" description="Disordered" evidence="7">
    <location>
        <begin position="179"/>
        <end position="198"/>
    </location>
</feature>
<protein>
    <submittedName>
        <fullName evidence="8">Uncharacterized protein</fullName>
    </submittedName>
</protein>
<feature type="compositionally biased region" description="Basic and acidic residues" evidence="7">
    <location>
        <begin position="92"/>
        <end position="107"/>
    </location>
</feature>
<organism evidence="8 9">
    <name type="scientific">Saponaria officinalis</name>
    <name type="common">Common soapwort</name>
    <name type="synonym">Lychnis saponaria</name>
    <dbReference type="NCBI Taxonomy" id="3572"/>
    <lineage>
        <taxon>Eukaryota</taxon>
        <taxon>Viridiplantae</taxon>
        <taxon>Streptophyta</taxon>
        <taxon>Embryophyta</taxon>
        <taxon>Tracheophyta</taxon>
        <taxon>Spermatophyta</taxon>
        <taxon>Magnoliopsida</taxon>
        <taxon>eudicotyledons</taxon>
        <taxon>Gunneridae</taxon>
        <taxon>Pentapetalae</taxon>
        <taxon>Caryophyllales</taxon>
        <taxon>Caryophyllaceae</taxon>
        <taxon>Caryophylleae</taxon>
        <taxon>Saponaria</taxon>
    </lineage>
</organism>
<evidence type="ECO:0000256" key="7">
    <source>
        <dbReference type="SAM" id="MobiDB-lite"/>
    </source>
</evidence>
<dbReference type="GO" id="GO:0009736">
    <property type="term" value="P:cytokinin-activated signaling pathway"/>
    <property type="evidence" value="ECO:0007669"/>
    <property type="project" value="UniProtKB-KW"/>
</dbReference>
<evidence type="ECO:0000313" key="8">
    <source>
        <dbReference type="EMBL" id="KAK9756453.1"/>
    </source>
</evidence>
<evidence type="ECO:0000256" key="2">
    <source>
        <dbReference type="ARBA" id="ARBA00022490"/>
    </source>
</evidence>
<feature type="compositionally biased region" description="Low complexity" evidence="7">
    <location>
        <begin position="74"/>
        <end position="88"/>
    </location>
</feature>
<evidence type="ECO:0000256" key="1">
    <source>
        <dbReference type="ARBA" id="ARBA00004496"/>
    </source>
</evidence>
<dbReference type="GO" id="GO:0009691">
    <property type="term" value="P:cytokinin biosynthetic process"/>
    <property type="evidence" value="ECO:0007669"/>
    <property type="project" value="UniProtKB-KW"/>
</dbReference>
<reference evidence="8" key="1">
    <citation type="submission" date="2024-03" db="EMBL/GenBank/DDBJ databases">
        <title>WGS assembly of Saponaria officinalis var. Norfolk2.</title>
        <authorList>
            <person name="Jenkins J."/>
            <person name="Shu S."/>
            <person name="Grimwood J."/>
            <person name="Barry K."/>
            <person name="Goodstein D."/>
            <person name="Schmutz J."/>
            <person name="Leebens-Mack J."/>
            <person name="Osbourn A."/>
        </authorList>
    </citation>
    <scope>NUCLEOTIDE SEQUENCE [LARGE SCALE GENOMIC DNA]</scope>
    <source>
        <strain evidence="8">JIC</strain>
    </source>
</reference>
<evidence type="ECO:0000256" key="3">
    <source>
        <dbReference type="ARBA" id="ARBA00022712"/>
    </source>
</evidence>
<comment type="subcellular location">
    <subcellularLocation>
        <location evidence="1">Cytoplasm</location>
    </subcellularLocation>
</comment>
<proteinExistence type="inferred from homology"/>
<feature type="compositionally biased region" description="Polar residues" evidence="7">
    <location>
        <begin position="179"/>
        <end position="189"/>
    </location>
</feature>
<dbReference type="PANTHER" id="PTHR33347">
    <property type="entry name" value="OSJNBA0091C07.3 PROTEIN"/>
    <property type="match status" value="1"/>
</dbReference>
<name>A0AAW1NHT4_SAPOF</name>
<evidence type="ECO:0000256" key="4">
    <source>
        <dbReference type="ARBA" id="ARBA00022864"/>
    </source>
</evidence>
<accession>A0AAW1NHT4</accession>
<keyword evidence="9" id="KW-1185">Reference proteome</keyword>
<evidence type="ECO:0000256" key="5">
    <source>
        <dbReference type="ARBA" id="ARBA00023242"/>
    </source>
</evidence>
<sequence length="198" mass="22061">MDVSGSGWSSGCESGWTGYLDESYVPRNEYSGNYDSYRLNYCNGGDEVEEDLSMVSDASSGPQHFQNGVESRNSRSSRSQNNCLTSVKSSKKSGDKRSKKSVGKEQKLSLHQNVQYSFSSNHLDDTASSTAMTYSKMFENHSPCNQASVDHYTSFPQGVSENHYQESSSYNNYGFWQSSLPKDSSSAELSNFRGGRWE</sequence>